<proteinExistence type="predicted"/>
<dbReference type="InParanoid" id="G3I3J0"/>
<organism evidence="1 2">
    <name type="scientific">Cricetulus griseus</name>
    <name type="common">Chinese hamster</name>
    <name type="synonym">Cricetulus barabensis griseus</name>
    <dbReference type="NCBI Taxonomy" id="10029"/>
    <lineage>
        <taxon>Eukaryota</taxon>
        <taxon>Metazoa</taxon>
        <taxon>Chordata</taxon>
        <taxon>Craniata</taxon>
        <taxon>Vertebrata</taxon>
        <taxon>Euteleostomi</taxon>
        <taxon>Mammalia</taxon>
        <taxon>Eutheria</taxon>
        <taxon>Euarchontoglires</taxon>
        <taxon>Glires</taxon>
        <taxon>Rodentia</taxon>
        <taxon>Myomorpha</taxon>
        <taxon>Muroidea</taxon>
        <taxon>Cricetidae</taxon>
        <taxon>Cricetinae</taxon>
        <taxon>Cricetulus</taxon>
    </lineage>
</organism>
<dbReference type="Proteomes" id="UP000001075">
    <property type="component" value="Unassembled WGS sequence"/>
</dbReference>
<dbReference type="AlphaFoldDB" id="G3I3J0"/>
<evidence type="ECO:0000313" key="1">
    <source>
        <dbReference type="EMBL" id="EGW07178.1"/>
    </source>
</evidence>
<evidence type="ECO:0000313" key="2">
    <source>
        <dbReference type="Proteomes" id="UP000001075"/>
    </source>
</evidence>
<accession>G3I3J0</accession>
<protein>
    <submittedName>
        <fullName evidence="1">Uncharacterized protein</fullName>
    </submittedName>
</protein>
<sequence length="83" mass="9656">MDSWPKLLPFLDKTKNKSYHPLTHIYRTVLKVRLGGRKRKPLPSYDHPMQRLLEFESTTLNYPYVPSISPPAPPSYPKHPQGT</sequence>
<reference evidence="2" key="1">
    <citation type="journal article" date="2011" name="Nat. Biotechnol.">
        <title>The genomic sequence of the Chinese hamster ovary (CHO)-K1 cell line.</title>
        <authorList>
            <person name="Xu X."/>
            <person name="Nagarajan H."/>
            <person name="Lewis N.E."/>
            <person name="Pan S."/>
            <person name="Cai Z."/>
            <person name="Liu X."/>
            <person name="Chen W."/>
            <person name="Xie M."/>
            <person name="Wang W."/>
            <person name="Hammond S."/>
            <person name="Andersen M.R."/>
            <person name="Neff N."/>
            <person name="Passarelli B."/>
            <person name="Koh W."/>
            <person name="Fan H.C."/>
            <person name="Wang J."/>
            <person name="Gui Y."/>
            <person name="Lee K.H."/>
            <person name="Betenbaugh M.J."/>
            <person name="Quake S.R."/>
            <person name="Famili I."/>
            <person name="Palsson B.O."/>
            <person name="Wang J."/>
        </authorList>
    </citation>
    <scope>NUCLEOTIDE SEQUENCE [LARGE SCALE GENOMIC DNA]</scope>
    <source>
        <strain evidence="2">CHO K1 cell line</strain>
    </source>
</reference>
<name>G3I3J0_CRIGR</name>
<gene>
    <name evidence="1" type="ORF">I79_017998</name>
</gene>
<dbReference type="EMBL" id="JH001187">
    <property type="protein sequence ID" value="EGW07178.1"/>
    <property type="molecule type" value="Genomic_DNA"/>
</dbReference>